<keyword evidence="2" id="KW-0496">Mitochondrion</keyword>
<keyword evidence="1" id="KW-0812">Transmembrane</keyword>
<reference evidence="2" key="1">
    <citation type="journal article" date="2013" name="Curr. Biol.">
        <title>Colponemids represent multiple ancient alveolate lineages.</title>
        <authorList>
            <person name="Janouskovec J."/>
            <person name="Tikhonenkov D.V."/>
            <person name="Mikhailov K.V."/>
            <person name="Simdyanov T.G."/>
            <person name="Aleoshin V.V."/>
            <person name="Mylnikov A.P."/>
            <person name="Keeling P.J."/>
        </authorList>
    </citation>
    <scope>NUCLEOTIDE SEQUENCE</scope>
    <source>
        <strain evidence="2">Colp-7a</strain>
    </source>
</reference>
<evidence type="ECO:0000256" key="1">
    <source>
        <dbReference type="SAM" id="Phobius"/>
    </source>
</evidence>
<feature type="transmembrane region" description="Helical" evidence="1">
    <location>
        <begin position="45"/>
        <end position="62"/>
    </location>
</feature>
<sequence length="100" mass="12256">MLFLTNIRLFLYKVYLKKWNYDFLLNIFISINFLNLIYTDLFKKFEFGILEIFGVVGIYYIIEQGYYKVINTFEQFSLNFKIALFLYGIIFFILNIYIFI</sequence>
<dbReference type="AlphaFoldDB" id="V5KWF5"/>
<dbReference type="EMBL" id="KF651057">
    <property type="protein sequence ID" value="AHA41618.1"/>
    <property type="molecule type" value="Genomic_DNA"/>
</dbReference>
<reference evidence="2" key="2">
    <citation type="journal article" date="2014" name="PLoS ONE">
        <title>Description of Colponema vietnamica sp.n. and Acavomonas peruviana n. gen. n. sp., two new alveolate phyla (Colponemidia nom. nov. and Acavomonidia nom. nov.) and their contributions to reconstructing the ancestral state of alveolates and eukaryotes.</title>
        <authorList>
            <person name="Tikhonenkov D.V."/>
            <person name="Janouskovec J."/>
            <person name="Mylnikov A.P."/>
            <person name="Mikhailov K.V."/>
            <person name="Simdyanov T.G."/>
            <person name="Aleoshin V.V."/>
            <person name="Keeling P.J."/>
        </authorList>
    </citation>
    <scope>NUCLEOTIDE SEQUENCE</scope>
    <source>
        <strain evidence="2">Colp-7a</strain>
    </source>
</reference>
<keyword evidence="1" id="KW-1133">Transmembrane helix</keyword>
<evidence type="ECO:0000313" key="3">
    <source>
        <dbReference type="EMBL" id="ATY40862.1"/>
    </source>
</evidence>
<reference evidence="3" key="3">
    <citation type="journal article" date="2017" name="Curr. Biol.">
        <title>A New Lineage of Eukaryotes Illuminates Early Mitochondrial Genome Reduction.</title>
        <authorList>
            <person name="Janouskovec J."/>
            <person name="Tikhonenkov D.V."/>
            <person name="Burki F."/>
            <person name="Howe A.T."/>
            <person name="Rohwer F.L."/>
            <person name="Mylnikov A.P."/>
            <person name="Keeling P.J."/>
        </authorList>
    </citation>
    <scope>NUCLEOTIDE SEQUENCE</scope>
    <source>
        <strain evidence="3">Colp-7a</strain>
    </source>
</reference>
<feature type="transmembrane region" description="Helical" evidence="1">
    <location>
        <begin position="20"/>
        <end position="38"/>
    </location>
</feature>
<protein>
    <submittedName>
        <fullName evidence="2">NADH dehydrogenase subunit 5b</fullName>
    </submittedName>
</protein>
<organism evidence="2">
    <name type="scientific">Colponema vietnamica</name>
    <dbReference type="NCBI Taxonomy" id="1492817"/>
    <lineage>
        <taxon>Eukaryota</taxon>
        <taxon>Sar</taxon>
        <taxon>Alveolata</taxon>
        <taxon>Colponemida</taxon>
        <taxon>Colponemidia</taxon>
        <taxon>Colponema</taxon>
    </lineage>
</organism>
<name>V5KWF5_9ALVE</name>
<geneLocation type="mitochondrion" evidence="2"/>
<dbReference type="EMBL" id="MG202006">
    <property type="protein sequence ID" value="ATY40862.1"/>
    <property type="molecule type" value="Genomic_DNA"/>
</dbReference>
<keyword evidence="1" id="KW-0472">Membrane</keyword>
<feature type="transmembrane region" description="Helical" evidence="1">
    <location>
        <begin position="82"/>
        <end position="99"/>
    </location>
</feature>
<accession>V5KWF5</accession>
<proteinExistence type="predicted"/>
<evidence type="ECO:0000313" key="2">
    <source>
        <dbReference type="EMBL" id="AHA41618.1"/>
    </source>
</evidence>
<gene>
    <name evidence="2" type="primary">nad5b</name>
</gene>